<organism evidence="1 2">
    <name type="scientific">Carbonactinospora thermoautotrophica</name>
    <dbReference type="NCBI Taxonomy" id="1469144"/>
    <lineage>
        <taxon>Bacteria</taxon>
        <taxon>Bacillati</taxon>
        <taxon>Actinomycetota</taxon>
        <taxon>Actinomycetes</taxon>
        <taxon>Kitasatosporales</taxon>
        <taxon>Carbonactinosporaceae</taxon>
        <taxon>Carbonactinospora</taxon>
    </lineage>
</organism>
<keyword evidence="2" id="KW-1185">Reference proteome</keyword>
<dbReference type="STRING" id="1469144.LI90_438"/>
<evidence type="ECO:0000313" key="2">
    <source>
        <dbReference type="Proteomes" id="UP000070188"/>
    </source>
</evidence>
<dbReference type="EMBL" id="LAXD01000001">
    <property type="protein sequence ID" value="KWW98809.1"/>
    <property type="molecule type" value="Genomic_DNA"/>
</dbReference>
<proteinExistence type="predicted"/>
<dbReference type="Proteomes" id="UP000070188">
    <property type="component" value="Unassembled WGS sequence"/>
</dbReference>
<accession>A0A132MM64</accession>
<sequence length="46" mass="5072">MARDTACFRWWAHPAPAARRACGLGGVKGWPVRRPATSRIVLLGVR</sequence>
<reference evidence="2" key="1">
    <citation type="submission" date="2015-04" db="EMBL/GenBank/DDBJ databases">
        <title>Physiological reanalysis, assessment of diazotrophy, and genome sequences of multiple isolates of Streptomyces thermoautotrophicus.</title>
        <authorList>
            <person name="MacKellar D.C."/>
            <person name="Lieber L."/>
            <person name="Norman J."/>
            <person name="Bolger A."/>
            <person name="Tobin C."/>
            <person name="Murray J.W."/>
            <person name="Chang R."/>
            <person name="Ford T."/>
            <person name="Nguyen P.Q."/>
            <person name="Woodward J."/>
            <person name="Permingeat H."/>
            <person name="Joshi N.S."/>
            <person name="Silver P.A."/>
            <person name="Usadel B."/>
            <person name="Rutherford A.W."/>
            <person name="Friesen M."/>
            <person name="Prell J."/>
        </authorList>
    </citation>
    <scope>NUCLEOTIDE SEQUENCE [LARGE SCALE GENOMIC DNA]</scope>
    <source>
        <strain evidence="2">H1</strain>
    </source>
</reference>
<protein>
    <submittedName>
        <fullName evidence="1">Uncharacterized protein</fullName>
    </submittedName>
</protein>
<comment type="caution">
    <text evidence="1">The sequence shown here is derived from an EMBL/GenBank/DDBJ whole genome shotgun (WGS) entry which is preliminary data.</text>
</comment>
<dbReference type="AlphaFoldDB" id="A0A132MM64"/>
<dbReference type="RefSeq" id="WP_206743794.1">
    <property type="nucleotide sequence ID" value="NZ_LAXD01000001.1"/>
</dbReference>
<evidence type="ECO:0000313" key="1">
    <source>
        <dbReference type="EMBL" id="KWW98809.1"/>
    </source>
</evidence>
<name>A0A132MM64_9ACTN</name>
<gene>
    <name evidence="1" type="ORF">LI90_438</name>
</gene>